<keyword evidence="3 10" id="KW-0328">Glycosyltransferase</keyword>
<accession>A0A3P3RHW8</accession>
<evidence type="ECO:0000256" key="8">
    <source>
        <dbReference type="SAM" id="Phobius"/>
    </source>
</evidence>
<dbReference type="GO" id="GO:0008610">
    <property type="term" value="P:lipid biosynthetic process"/>
    <property type="evidence" value="ECO:0007669"/>
    <property type="project" value="UniProtKB-ARBA"/>
</dbReference>
<evidence type="ECO:0000256" key="6">
    <source>
        <dbReference type="ARBA" id="ARBA00022989"/>
    </source>
</evidence>
<dbReference type="OrthoDB" id="239143at2157"/>
<evidence type="ECO:0000313" key="11">
    <source>
        <dbReference type="Proteomes" id="UP000282322"/>
    </source>
</evidence>
<gene>
    <name evidence="10" type="ORF">EIK79_04390</name>
</gene>
<feature type="transmembrane region" description="Helical" evidence="8">
    <location>
        <begin position="25"/>
        <end position="42"/>
    </location>
</feature>
<dbReference type="Pfam" id="PF13231">
    <property type="entry name" value="PMT_2"/>
    <property type="match status" value="1"/>
</dbReference>
<feature type="transmembrane region" description="Helical" evidence="8">
    <location>
        <begin position="409"/>
        <end position="427"/>
    </location>
</feature>
<dbReference type="InterPro" id="IPR038731">
    <property type="entry name" value="RgtA/B/C-like"/>
</dbReference>
<dbReference type="PANTHER" id="PTHR33908">
    <property type="entry name" value="MANNOSYLTRANSFERASE YKCB-RELATED"/>
    <property type="match status" value="1"/>
</dbReference>
<feature type="transmembrane region" description="Helical" evidence="8">
    <location>
        <begin position="383"/>
        <end position="402"/>
    </location>
</feature>
<keyword evidence="4" id="KW-0808">Transferase</keyword>
<evidence type="ECO:0000256" key="3">
    <source>
        <dbReference type="ARBA" id="ARBA00022676"/>
    </source>
</evidence>
<feature type="transmembrane region" description="Helical" evidence="8">
    <location>
        <begin position="269"/>
        <end position="289"/>
    </location>
</feature>
<dbReference type="GO" id="GO:0016763">
    <property type="term" value="F:pentosyltransferase activity"/>
    <property type="evidence" value="ECO:0007669"/>
    <property type="project" value="TreeGrafter"/>
</dbReference>
<dbReference type="EMBL" id="RRCH01000008">
    <property type="protein sequence ID" value="RRJ32469.1"/>
    <property type="molecule type" value="Genomic_DNA"/>
</dbReference>
<evidence type="ECO:0000256" key="1">
    <source>
        <dbReference type="ARBA" id="ARBA00004651"/>
    </source>
</evidence>
<dbReference type="InterPro" id="IPR050297">
    <property type="entry name" value="LipidA_mod_glycosyltrf_83"/>
</dbReference>
<evidence type="ECO:0000256" key="4">
    <source>
        <dbReference type="ARBA" id="ARBA00022679"/>
    </source>
</evidence>
<protein>
    <submittedName>
        <fullName evidence="10">Dolichyl-phosphate-mannose--protein mannosyltransferase</fullName>
    </submittedName>
</protein>
<evidence type="ECO:0000259" key="9">
    <source>
        <dbReference type="Pfam" id="PF13231"/>
    </source>
</evidence>
<dbReference type="RefSeq" id="WP_124953928.1">
    <property type="nucleotide sequence ID" value="NZ_RRCH01000008.1"/>
</dbReference>
<feature type="transmembrane region" description="Helical" evidence="8">
    <location>
        <begin position="91"/>
        <end position="116"/>
    </location>
</feature>
<feature type="transmembrane region" description="Helical" evidence="8">
    <location>
        <begin position="136"/>
        <end position="159"/>
    </location>
</feature>
<keyword evidence="11" id="KW-1185">Reference proteome</keyword>
<feature type="transmembrane region" description="Helical" evidence="8">
    <location>
        <begin position="326"/>
        <end position="346"/>
    </location>
</feature>
<evidence type="ECO:0000256" key="5">
    <source>
        <dbReference type="ARBA" id="ARBA00022692"/>
    </source>
</evidence>
<name>A0A3P3RHW8_9EURY</name>
<evidence type="ECO:0000313" key="10">
    <source>
        <dbReference type="EMBL" id="RRJ32469.1"/>
    </source>
</evidence>
<feature type="transmembrane region" description="Helical" evidence="8">
    <location>
        <begin position="171"/>
        <end position="191"/>
    </location>
</feature>
<sequence length="591" mass="65192">MLQSLYELSARAKQQVVDDIRSDPHLLYILGVAAVLAGFWFWHRIPNFATRDERDRVFDVLVAYGTFLNDPGIESLRDGISWGRVPFAATFYLYAIALLPVIVVTVLVGGLDIVVAFDHPDPTFGFWNVWHETPEWFWTLVLAIVRLTSVALAVGSVYLTYRIGALLRDRLAGRLSATVLTLTYGFLVVAHEGGEDMPALFFILLALYLVLRYVETGDTVAFLSGCVSGGVALAFKLTAGPIVLLIGAAYLLRARHVDDAIDVLTRPKLLVGGAALGAVTVLVGFPIVLVSGVGPLAGRVLHGATVGPQRYHGPGASILWWYLRNYLNGLGLVLFVASASSVVASLPRLRKRSMESSGTLLLLVGLGSYLLLFSTWHDLRVHHLLPTFSFLAVLLGVTLSRLTDRSPRIARPVIAVLLVTGGAYAVVGDLGYATQPRDEATAWLEQNAPENATMETYRRDLQDTAVPHEMEIYSPVAAGHDIRDRNIRCPEYIQLGYRDLFYLNPDTYARNSPSRRMYLQTLLSPDSQYEIVAEFGQRPDNYVARPSNPGSVKDAIRNGIVPQITQYGDEQEVGPDQYTLILRRTEPCLVR</sequence>
<proteinExistence type="predicted"/>
<keyword evidence="2" id="KW-1003">Cell membrane</keyword>
<evidence type="ECO:0000256" key="2">
    <source>
        <dbReference type="ARBA" id="ARBA00022475"/>
    </source>
</evidence>
<evidence type="ECO:0000256" key="7">
    <source>
        <dbReference type="ARBA" id="ARBA00023136"/>
    </source>
</evidence>
<organism evidence="10 11">
    <name type="scientific">Halocatena pleomorpha</name>
    <dbReference type="NCBI Taxonomy" id="1785090"/>
    <lineage>
        <taxon>Archaea</taxon>
        <taxon>Methanobacteriati</taxon>
        <taxon>Methanobacteriota</taxon>
        <taxon>Stenosarchaea group</taxon>
        <taxon>Halobacteria</taxon>
        <taxon>Halobacteriales</taxon>
        <taxon>Natronomonadaceae</taxon>
        <taxon>Halocatena</taxon>
    </lineage>
</organism>
<keyword evidence="7 8" id="KW-0472">Membrane</keyword>
<dbReference type="PANTHER" id="PTHR33908:SF3">
    <property type="entry name" value="UNDECAPRENYL PHOSPHATE-ALPHA-4-AMINO-4-DEOXY-L-ARABINOSE ARABINOSYL TRANSFERASE"/>
    <property type="match status" value="1"/>
</dbReference>
<dbReference type="AlphaFoldDB" id="A0A3P3RHW8"/>
<dbReference type="GO" id="GO:0005886">
    <property type="term" value="C:plasma membrane"/>
    <property type="evidence" value="ECO:0007669"/>
    <property type="project" value="UniProtKB-SubCell"/>
</dbReference>
<feature type="domain" description="Glycosyltransferase RgtA/B/C/D-like" evidence="9">
    <location>
        <begin position="142"/>
        <end position="254"/>
    </location>
</feature>
<comment type="subcellular location">
    <subcellularLocation>
        <location evidence="1">Cell membrane</location>
        <topology evidence="1">Multi-pass membrane protein</topology>
    </subcellularLocation>
</comment>
<keyword evidence="6 8" id="KW-1133">Transmembrane helix</keyword>
<comment type="caution">
    <text evidence="10">The sequence shown here is derived from an EMBL/GenBank/DDBJ whole genome shotgun (WGS) entry which is preliminary data.</text>
</comment>
<feature type="transmembrane region" description="Helical" evidence="8">
    <location>
        <begin position="358"/>
        <end position="377"/>
    </location>
</feature>
<keyword evidence="5 8" id="KW-0812">Transmembrane</keyword>
<dbReference type="Proteomes" id="UP000282322">
    <property type="component" value="Unassembled WGS sequence"/>
</dbReference>
<reference evidence="10 11" key="1">
    <citation type="submission" date="2018-11" db="EMBL/GenBank/DDBJ databases">
        <title>Taxonoimc description of Halomarina strain SPP-AMP-1.</title>
        <authorList>
            <person name="Pal Y."/>
            <person name="Srinivasana K."/>
            <person name="Verma A."/>
            <person name="Kumar P."/>
        </authorList>
    </citation>
    <scope>NUCLEOTIDE SEQUENCE [LARGE SCALE GENOMIC DNA]</scope>
    <source>
        <strain evidence="10 11">SPP-AMP-1</strain>
    </source>
</reference>
<dbReference type="GO" id="GO:0010041">
    <property type="term" value="P:response to iron(III) ion"/>
    <property type="evidence" value="ECO:0007669"/>
    <property type="project" value="TreeGrafter"/>
</dbReference>